<dbReference type="AlphaFoldDB" id="A0A9E1LZZ0"/>
<evidence type="ECO:0008006" key="3">
    <source>
        <dbReference type="Google" id="ProtNLM"/>
    </source>
</evidence>
<dbReference type="InterPro" id="IPR044925">
    <property type="entry name" value="His-Me_finger_sf"/>
</dbReference>
<comment type="caution">
    <text evidence="1">The sequence shown here is derived from an EMBL/GenBank/DDBJ whole genome shotgun (WGS) entry which is preliminary data.</text>
</comment>
<organism evidence="1 2">
    <name type="scientific">Faecalibacterium prausnitzii</name>
    <dbReference type="NCBI Taxonomy" id="853"/>
    <lineage>
        <taxon>Bacteria</taxon>
        <taxon>Bacillati</taxon>
        <taxon>Bacillota</taxon>
        <taxon>Clostridia</taxon>
        <taxon>Eubacteriales</taxon>
        <taxon>Oscillospiraceae</taxon>
        <taxon>Faecalibacterium</taxon>
    </lineage>
</organism>
<dbReference type="Proteomes" id="UP000811365">
    <property type="component" value="Unassembled WGS sequence"/>
</dbReference>
<name>A0A9E1LZZ0_9FIRM</name>
<gene>
    <name evidence="1" type="ORF">KH315_09445</name>
</gene>
<proteinExistence type="predicted"/>
<sequence length="182" mass="20821">MSAKWCKSQTPDSAEWVEIPGYRFRYQINREAVVRKELESGEWYVLKPYISGRTRACVKMRTADNRKVDVPVVWLMADAFMGGRRTGYNIIHRNGAKMDCELVNLSFASKQVSGKISSANRRKAVMKVDQAGQVVAIYSSGREAAKKNYISQNAIWARCAGKVKDPYRLDGYDYRYETSRRA</sequence>
<protein>
    <recommendedName>
        <fullName evidence="3">HNH endonuclease</fullName>
    </recommendedName>
</protein>
<dbReference type="SUPFAM" id="SSF54060">
    <property type="entry name" value="His-Me finger endonucleases"/>
    <property type="match status" value="1"/>
</dbReference>
<evidence type="ECO:0000313" key="2">
    <source>
        <dbReference type="Proteomes" id="UP000811365"/>
    </source>
</evidence>
<reference evidence="1" key="1">
    <citation type="submission" date="2021-02" db="EMBL/GenBank/DDBJ databases">
        <title>Infant gut strain persistence is associated with maternal origin, phylogeny, and functional potential including surface adhesion and iron acquisition.</title>
        <authorList>
            <person name="Lou Y.C."/>
        </authorList>
    </citation>
    <scope>NUCLEOTIDE SEQUENCE</scope>
    <source>
        <strain evidence="1">L2_039_000G1_dasL2_039_000G1_maxbin2.maxbin.077</strain>
    </source>
</reference>
<accession>A0A9E1LZZ0</accession>
<dbReference type="EMBL" id="JAGZYH010000033">
    <property type="protein sequence ID" value="MBS6622366.1"/>
    <property type="molecule type" value="Genomic_DNA"/>
</dbReference>
<evidence type="ECO:0000313" key="1">
    <source>
        <dbReference type="EMBL" id="MBS6622366.1"/>
    </source>
</evidence>
<dbReference type="Gene3D" id="3.90.75.20">
    <property type="match status" value="1"/>
</dbReference>